<reference evidence="2" key="1">
    <citation type="submission" date="2021-06" db="EMBL/GenBank/DDBJ databases">
        <authorList>
            <person name="Kallberg Y."/>
            <person name="Tangrot J."/>
            <person name="Rosling A."/>
        </authorList>
    </citation>
    <scope>NUCLEOTIDE SEQUENCE</scope>
    <source>
        <strain evidence="2">CL551</strain>
    </source>
</reference>
<proteinExistence type="predicted"/>
<dbReference type="EMBL" id="CAJVPV010038962">
    <property type="protein sequence ID" value="CAG8757555.1"/>
    <property type="molecule type" value="Genomic_DNA"/>
</dbReference>
<accession>A0A9N9IYP0</accession>
<keyword evidence="3" id="KW-1185">Reference proteome</keyword>
<dbReference type="AlphaFoldDB" id="A0A9N9IYP0"/>
<evidence type="ECO:0000313" key="2">
    <source>
        <dbReference type="EMBL" id="CAG8757555.1"/>
    </source>
</evidence>
<gene>
    <name evidence="2" type="ORF">AMORRO_LOCUS15699</name>
</gene>
<comment type="caution">
    <text evidence="2">The sequence shown here is derived from an EMBL/GenBank/DDBJ whole genome shotgun (WGS) entry which is preliminary data.</text>
</comment>
<evidence type="ECO:0000313" key="3">
    <source>
        <dbReference type="Proteomes" id="UP000789342"/>
    </source>
</evidence>
<organism evidence="2 3">
    <name type="scientific">Acaulospora morrowiae</name>
    <dbReference type="NCBI Taxonomy" id="94023"/>
    <lineage>
        <taxon>Eukaryota</taxon>
        <taxon>Fungi</taxon>
        <taxon>Fungi incertae sedis</taxon>
        <taxon>Mucoromycota</taxon>
        <taxon>Glomeromycotina</taxon>
        <taxon>Glomeromycetes</taxon>
        <taxon>Diversisporales</taxon>
        <taxon>Acaulosporaceae</taxon>
        <taxon>Acaulospora</taxon>
    </lineage>
</organism>
<dbReference type="Proteomes" id="UP000789342">
    <property type="component" value="Unassembled WGS sequence"/>
</dbReference>
<protein>
    <submittedName>
        <fullName evidence="2">8872_t:CDS:1</fullName>
    </submittedName>
</protein>
<name>A0A9N9IYP0_9GLOM</name>
<feature type="region of interest" description="Disordered" evidence="1">
    <location>
        <begin position="1"/>
        <end position="22"/>
    </location>
</feature>
<sequence>MGNLISKPNGRKGKKKEKSIEQNTVDKFTKNFTYADGLRYHNVRDARYPLPNDENELDRLHLQHFMMRY</sequence>
<dbReference type="OrthoDB" id="2013972at2759"/>
<evidence type="ECO:0000256" key="1">
    <source>
        <dbReference type="SAM" id="MobiDB-lite"/>
    </source>
</evidence>
<feature type="non-terminal residue" evidence="2">
    <location>
        <position position="69"/>
    </location>
</feature>